<evidence type="ECO:0000313" key="3">
    <source>
        <dbReference type="EMBL" id="PWI66420.1"/>
    </source>
</evidence>
<comment type="caution">
    <text evidence="3">The sequence shown here is derived from an EMBL/GenBank/DDBJ whole genome shotgun (WGS) entry which is preliminary data.</text>
</comment>
<name>A0A2U3DVY6_PURLI</name>
<dbReference type="EMBL" id="JAWRVI010000037">
    <property type="protein sequence ID" value="KAK4086883.1"/>
    <property type="molecule type" value="Genomic_DNA"/>
</dbReference>
<accession>A0A2U3DVY6</accession>
<evidence type="ECO:0000256" key="1">
    <source>
        <dbReference type="SAM" id="MobiDB-lite"/>
    </source>
</evidence>
<evidence type="ECO:0000313" key="2">
    <source>
        <dbReference type="EMBL" id="KAK4086883.1"/>
    </source>
</evidence>
<evidence type="ECO:0000313" key="4">
    <source>
        <dbReference type="Proteomes" id="UP000245956"/>
    </source>
</evidence>
<reference evidence="2" key="3">
    <citation type="submission" date="2023-11" db="EMBL/GenBank/DDBJ databases">
        <authorList>
            <person name="Beijen E."/>
            <person name="Ohm R.A."/>
        </authorList>
    </citation>
    <scope>NUCLEOTIDE SEQUENCE</scope>
    <source>
        <strain evidence="2">CBS 150709</strain>
    </source>
</reference>
<dbReference type="EMBL" id="LCWV01000025">
    <property type="protein sequence ID" value="PWI66420.1"/>
    <property type="molecule type" value="Genomic_DNA"/>
</dbReference>
<reference evidence="2 5" key="4">
    <citation type="journal article" date="2024" name="Microbiol. Resour. Announc.">
        <title>Genome annotations for the ascomycete fungi Trichoderma harzianum, Trichoderma aggressivum, and Purpureocillium lilacinum.</title>
        <authorList>
            <person name="Beijen E.P.W."/>
            <person name="Ohm R.A."/>
        </authorList>
    </citation>
    <scope>NUCLEOTIDE SEQUENCE [LARGE SCALE GENOMIC DNA]</scope>
    <source>
        <strain evidence="2 5">CBS 150709</strain>
    </source>
</reference>
<gene>
    <name evidence="3" type="ORF">PCL_05118</name>
    <name evidence="2" type="ORF">Purlil1_8833</name>
</gene>
<evidence type="ECO:0000313" key="5">
    <source>
        <dbReference type="Proteomes" id="UP001287286"/>
    </source>
</evidence>
<dbReference type="Proteomes" id="UP000245956">
    <property type="component" value="Unassembled WGS sequence"/>
</dbReference>
<protein>
    <submittedName>
        <fullName evidence="3">Uncharacterized protein</fullName>
    </submittedName>
</protein>
<keyword evidence="5" id="KW-1185">Reference proteome</keyword>
<proteinExistence type="predicted"/>
<dbReference type="Proteomes" id="UP001287286">
    <property type="component" value="Unassembled WGS sequence"/>
</dbReference>
<feature type="region of interest" description="Disordered" evidence="1">
    <location>
        <begin position="40"/>
        <end position="105"/>
    </location>
</feature>
<reference evidence="3" key="1">
    <citation type="submission" date="2015-05" db="EMBL/GenBank/DDBJ databases">
        <authorList>
            <person name="Wang D.B."/>
            <person name="Wang M."/>
        </authorList>
    </citation>
    <scope>NUCLEOTIDE SEQUENCE</scope>
    <source>
        <strain evidence="3">36-1</strain>
    </source>
</reference>
<reference evidence="3 4" key="2">
    <citation type="journal article" date="2016" name="Front. Microbiol.">
        <title>Genome and transcriptome sequences reveal the specific parasitism of the nematophagous Purpureocillium lilacinum 36-1.</title>
        <authorList>
            <person name="Xie J."/>
            <person name="Li S."/>
            <person name="Mo C."/>
            <person name="Xiao X."/>
            <person name="Peng D."/>
            <person name="Wang G."/>
            <person name="Xiao Y."/>
        </authorList>
    </citation>
    <scope>NUCLEOTIDE SEQUENCE [LARGE SCALE GENOMIC DNA]</scope>
    <source>
        <strain evidence="3 4">36-1</strain>
    </source>
</reference>
<organism evidence="3 4">
    <name type="scientific">Purpureocillium lilacinum</name>
    <name type="common">Paecilomyces lilacinus</name>
    <dbReference type="NCBI Taxonomy" id="33203"/>
    <lineage>
        <taxon>Eukaryota</taxon>
        <taxon>Fungi</taxon>
        <taxon>Dikarya</taxon>
        <taxon>Ascomycota</taxon>
        <taxon>Pezizomycotina</taxon>
        <taxon>Sordariomycetes</taxon>
        <taxon>Hypocreomycetidae</taxon>
        <taxon>Hypocreales</taxon>
        <taxon>Ophiocordycipitaceae</taxon>
        <taxon>Purpureocillium</taxon>
    </lineage>
</organism>
<sequence length="293" mass="30888">MDEADSIFFAKASHRALGTHPFACNRGGAGWRSLTGHSARDCSGLQRSSGVYECSSPKDPEEFHAPPGMSSPEPVQSIRSLAHGPVAPPPKKQSDSPVARGLDGPSECIGRGSSGHCWSRIHVKLSNDVRKVTALAHKAREPGLLHGATWLATTSAVPLLRDIAIVATGNAASGFFAPASSPSPCQCDREGAARTMQLSFRVKFLILVLVIGRDGKMGGRNTASTPALRLAAGLVVAIRLRAATGRSLAPWSLVPAVFAVAPSTAELCRVDWSLWSAIASLPYIQHPGKPRPK</sequence>
<dbReference type="AlphaFoldDB" id="A0A2U3DVY6"/>